<dbReference type="Gene3D" id="3.40.50.1820">
    <property type="entry name" value="alpha/beta hydrolase"/>
    <property type="match status" value="1"/>
</dbReference>
<feature type="region of interest" description="Disordered" evidence="4">
    <location>
        <begin position="480"/>
        <end position="508"/>
    </location>
</feature>
<evidence type="ECO:0000313" key="9">
    <source>
        <dbReference type="Proteomes" id="UP001494902"/>
    </source>
</evidence>
<dbReference type="GO" id="GO:0016787">
    <property type="term" value="F:hydrolase activity"/>
    <property type="evidence" value="ECO:0007669"/>
    <property type="project" value="UniProtKB-KW"/>
</dbReference>
<comment type="similarity">
    <text evidence="1">Belongs to the peptidase S33 family.</text>
</comment>
<feature type="domain" description="AB hydrolase-1" evidence="6">
    <location>
        <begin position="91"/>
        <end position="254"/>
    </location>
</feature>
<evidence type="ECO:0000313" key="8">
    <source>
        <dbReference type="EMBL" id="MEQ3554254.1"/>
    </source>
</evidence>
<dbReference type="SUPFAM" id="SSF53474">
    <property type="entry name" value="alpha/beta-Hydrolases"/>
    <property type="match status" value="1"/>
</dbReference>
<accession>A0ABV1KJY5</accession>
<evidence type="ECO:0000259" key="7">
    <source>
        <dbReference type="Pfam" id="PF08386"/>
    </source>
</evidence>
<dbReference type="Proteomes" id="UP001494902">
    <property type="component" value="Unassembled WGS sequence"/>
</dbReference>
<evidence type="ECO:0000256" key="3">
    <source>
        <dbReference type="ARBA" id="ARBA00022801"/>
    </source>
</evidence>
<dbReference type="EMBL" id="JBEDNQ010000013">
    <property type="protein sequence ID" value="MEQ3554254.1"/>
    <property type="molecule type" value="Genomic_DNA"/>
</dbReference>
<feature type="domain" description="Peptidase S33 tripeptidyl aminopeptidase-like C-terminal" evidence="7">
    <location>
        <begin position="387"/>
        <end position="483"/>
    </location>
</feature>
<evidence type="ECO:0000256" key="1">
    <source>
        <dbReference type="ARBA" id="ARBA00010088"/>
    </source>
</evidence>
<feature type="chain" id="PRO_5046946922" evidence="5">
    <location>
        <begin position="25"/>
        <end position="508"/>
    </location>
</feature>
<evidence type="ECO:0000256" key="5">
    <source>
        <dbReference type="SAM" id="SignalP"/>
    </source>
</evidence>
<name>A0ABV1KJY5_9PSEU</name>
<dbReference type="InterPro" id="IPR051601">
    <property type="entry name" value="Serine_prot/Carboxylest_S33"/>
</dbReference>
<gene>
    <name evidence="8" type="ORF">WIS52_27630</name>
</gene>
<protein>
    <submittedName>
        <fullName evidence="8">Alpha/beta fold hydrolase</fullName>
    </submittedName>
</protein>
<dbReference type="PANTHER" id="PTHR43248:SF29">
    <property type="entry name" value="TRIPEPTIDYL AMINOPEPTIDASE"/>
    <property type="match status" value="1"/>
</dbReference>
<proteinExistence type="inferred from homology"/>
<organism evidence="8 9">
    <name type="scientific">Pseudonocardia nematodicida</name>
    <dbReference type="NCBI Taxonomy" id="1206997"/>
    <lineage>
        <taxon>Bacteria</taxon>
        <taxon>Bacillati</taxon>
        <taxon>Actinomycetota</taxon>
        <taxon>Actinomycetes</taxon>
        <taxon>Pseudonocardiales</taxon>
        <taxon>Pseudonocardiaceae</taxon>
        <taxon>Pseudonocardia</taxon>
    </lineage>
</organism>
<comment type="caution">
    <text evidence="8">The sequence shown here is derived from an EMBL/GenBank/DDBJ whole genome shotgun (WGS) entry which is preliminary data.</text>
</comment>
<dbReference type="InterPro" id="IPR029058">
    <property type="entry name" value="AB_hydrolase_fold"/>
</dbReference>
<keyword evidence="2 5" id="KW-0732">Signal</keyword>
<dbReference type="Pfam" id="PF08386">
    <property type="entry name" value="Abhydrolase_4"/>
    <property type="match status" value="1"/>
</dbReference>
<keyword evidence="9" id="KW-1185">Reference proteome</keyword>
<evidence type="ECO:0000256" key="2">
    <source>
        <dbReference type="ARBA" id="ARBA00022729"/>
    </source>
</evidence>
<sequence length="508" mass="53926">MRRTIGTILTAVAVTLSTAATAPADPGPPAPAGPTPTITWGTCRDAASAQAGAECGTLAVPLDHADPGGEQIRIAVSRIRHTVPDDRYQGPILVNPGGPGGPGVGLSLLGSLVPEGAGGAYDWIGFDPRGVGTSEPALSCDADYGGYRRPDYRPENGAVDAWLPRTRAYAQACAAKGGALLEHLRTEDTVRDMDLIRRALGAEEISYYGYSYGTLLGQVYATLFPDRVHRMVLDGVVDPRDWWYESNLNQDVAFERNIVTFFDWVAKNDAVYGLGNTGGDVEKRFYDLRERFRTAPAGGLIGSSEWTDIFLRAGYNVAEYAGVADAFVAGARGDAAALKAAYDQAGSPTDDNNYAVYLATQCTDAPFPRDWTTWEADNTRVDREAPFETWGNAWYNAPCLDWAVPPSAAPQVAGRLATGPLLISETYDGATPYEGALQARRTFGGSALIEGVGGHSHATSLSGVACTDDRVADYLLTGALPPRVDGDRSDAQCPPAPTPEATRPSTGN</sequence>
<dbReference type="PANTHER" id="PTHR43248">
    <property type="entry name" value="2-SUCCINYL-6-HYDROXY-2,4-CYCLOHEXADIENE-1-CARBOXYLATE SYNTHASE"/>
    <property type="match status" value="1"/>
</dbReference>
<reference evidence="8 9" key="1">
    <citation type="submission" date="2024-03" db="EMBL/GenBank/DDBJ databases">
        <title>Draft genome sequence of Pseudonocardia nematodicida JCM 31783.</title>
        <authorList>
            <person name="Butdee W."/>
            <person name="Duangmal K."/>
        </authorList>
    </citation>
    <scope>NUCLEOTIDE SEQUENCE [LARGE SCALE GENOMIC DNA]</scope>
    <source>
        <strain evidence="8 9">JCM 31783</strain>
    </source>
</reference>
<keyword evidence="3 8" id="KW-0378">Hydrolase</keyword>
<dbReference type="Pfam" id="PF00561">
    <property type="entry name" value="Abhydrolase_1"/>
    <property type="match status" value="1"/>
</dbReference>
<dbReference type="InterPro" id="IPR000073">
    <property type="entry name" value="AB_hydrolase_1"/>
</dbReference>
<evidence type="ECO:0000259" key="6">
    <source>
        <dbReference type="Pfam" id="PF00561"/>
    </source>
</evidence>
<feature type="signal peptide" evidence="5">
    <location>
        <begin position="1"/>
        <end position="24"/>
    </location>
</feature>
<dbReference type="InterPro" id="IPR013595">
    <property type="entry name" value="Pept_S33_TAP-like_C"/>
</dbReference>
<evidence type="ECO:0000256" key="4">
    <source>
        <dbReference type="SAM" id="MobiDB-lite"/>
    </source>
</evidence>
<dbReference type="RefSeq" id="WP_349301319.1">
    <property type="nucleotide sequence ID" value="NZ_JBEDNQ010000013.1"/>
</dbReference>